<reference evidence="3" key="1">
    <citation type="journal article" date="2010" name="Genome Biol.">
        <title>Genome sequence of the necrotrophic plant pathogen Pythium ultimum reveals original pathogenicity mechanisms and effector repertoire.</title>
        <authorList>
            <person name="Levesque C.A."/>
            <person name="Brouwer H."/>
            <person name="Cano L."/>
            <person name="Hamilton J.P."/>
            <person name="Holt C."/>
            <person name="Huitema E."/>
            <person name="Raffaele S."/>
            <person name="Robideau G.P."/>
            <person name="Thines M."/>
            <person name="Win J."/>
            <person name="Zerillo M.M."/>
            <person name="Beakes G.W."/>
            <person name="Boore J.L."/>
            <person name="Busam D."/>
            <person name="Dumas B."/>
            <person name="Ferriera S."/>
            <person name="Fuerstenberg S.I."/>
            <person name="Gachon C.M."/>
            <person name="Gaulin E."/>
            <person name="Govers F."/>
            <person name="Grenville-Briggs L."/>
            <person name="Horner N."/>
            <person name="Hostetler J."/>
            <person name="Jiang R.H."/>
            <person name="Johnson J."/>
            <person name="Krajaejun T."/>
            <person name="Lin H."/>
            <person name="Meijer H.J."/>
            <person name="Moore B."/>
            <person name="Morris P."/>
            <person name="Phuntmart V."/>
            <person name="Puiu D."/>
            <person name="Shetty J."/>
            <person name="Stajich J.E."/>
            <person name="Tripathy S."/>
            <person name="Wawra S."/>
            <person name="van West P."/>
            <person name="Whitty B.R."/>
            <person name="Coutinho P.M."/>
            <person name="Henrissat B."/>
            <person name="Martin F."/>
            <person name="Thomas P.D."/>
            <person name="Tyler B.M."/>
            <person name="De Vries R.P."/>
            <person name="Kamoun S."/>
            <person name="Yandell M."/>
            <person name="Tisserat N."/>
            <person name="Buell C.R."/>
        </authorList>
    </citation>
    <scope>NUCLEOTIDE SEQUENCE</scope>
    <source>
        <strain evidence="3">DAOM:BR144</strain>
    </source>
</reference>
<evidence type="ECO:0000313" key="2">
    <source>
        <dbReference type="EnsemblProtists" id="PYU1_T001148"/>
    </source>
</evidence>
<feature type="transmembrane region" description="Helical" evidence="1">
    <location>
        <begin position="117"/>
        <end position="145"/>
    </location>
</feature>
<dbReference type="HOGENOM" id="CLU_008100_0_0_1"/>
<dbReference type="InParanoid" id="K3W857"/>
<keyword evidence="1" id="KW-0812">Transmembrane</keyword>
<dbReference type="VEuPathDB" id="FungiDB:PYU1_G001148"/>
<name>K3W857_GLOUD</name>
<dbReference type="OMA" id="FWLFQHG"/>
<sequence>MNSPLAISSIAVSRSEHDSSSGSLQFSPKHFRFHPRSDNGDNPHSHYHQAFLPHPAGSNPLPVLVHLKRQRILAGAVTFGACVAALMYVFTDGVVVARFSGPNASHRAIQRIDDYNFYVGMITALFVKPLLMLVSLVVPVAMLCFATRAYMQKKRTWRTQLVILLIMNVLLWLLSNGFHAANVHTTEPRVQLATSSADLSLSSSSDTITNETAADSQSTAVVNSILRTAVQSPQPPQQSVSCTRKSPQRLPAHTEFGFPLRAWFAEMLPAAPAPEGSLKIQVADLSSEPLTSTRPFPITLASARSLFTYSLHLMNAFFRDPTNTAAAGSSNNQSVFELDLPSDFGQASQTDSANTVSAFYGAMEDTLSGIFNASTSYPHFTNFNMDDANVEFVKYQFSPQLAFEGITWDIPLAATELRRHVFLSADNDTTDRVVYGENDAHVFEINAKEECSWNGCVISPKGAEMSGAAADYGSQVRALSICLGNDGGAEDRVATLDETIANCPTKMSESTMLVFSFAKRITGDEINCALNNTAGLVTMINATKYYTVTVGRLSWNSSSIADAFHASCVSPDGCDGLYFPLTGGEKVAVVGKPHLPLGQLQKFSSSSSWASLVGSNVQEIDEGGALKNDFVFPRNFHRVNSWDGIEGRYCEQERGGFLDLVARDHLYSEESLQPAYMSALFWLFQNAIVIETRPLSGTSLSSEKNITTASTLAFSGNIEWVDAEVSIPKLSAVLTCVGCAILVLLSVAVQLGGKRKEAEIEKFFFAHHLARLVIGDDAMPHHLVKCNLLSVANDRLGSSEHLDEFEITGLALSHCKDPGNVLYVPKQHTMITASSASFLSSGAAP</sequence>
<evidence type="ECO:0000313" key="3">
    <source>
        <dbReference type="Proteomes" id="UP000019132"/>
    </source>
</evidence>
<organism evidence="2 3">
    <name type="scientific">Globisporangium ultimum (strain ATCC 200006 / CBS 805.95 / DAOM BR144)</name>
    <name type="common">Pythium ultimum</name>
    <dbReference type="NCBI Taxonomy" id="431595"/>
    <lineage>
        <taxon>Eukaryota</taxon>
        <taxon>Sar</taxon>
        <taxon>Stramenopiles</taxon>
        <taxon>Oomycota</taxon>
        <taxon>Peronosporomycetes</taxon>
        <taxon>Pythiales</taxon>
        <taxon>Pythiaceae</taxon>
        <taxon>Globisporangium</taxon>
    </lineage>
</organism>
<evidence type="ECO:0008006" key="4">
    <source>
        <dbReference type="Google" id="ProtNLM"/>
    </source>
</evidence>
<dbReference type="Proteomes" id="UP000019132">
    <property type="component" value="Unassembled WGS sequence"/>
</dbReference>
<dbReference type="EnsemblProtists" id="PYU1_T001148">
    <property type="protein sequence ID" value="PYU1_T001148"/>
    <property type="gene ID" value="PYU1_G001148"/>
</dbReference>
<proteinExistence type="predicted"/>
<keyword evidence="3" id="KW-1185">Reference proteome</keyword>
<evidence type="ECO:0000256" key="1">
    <source>
        <dbReference type="SAM" id="Phobius"/>
    </source>
</evidence>
<accession>K3W857</accession>
<feature type="transmembrane region" description="Helical" evidence="1">
    <location>
        <begin position="157"/>
        <end position="175"/>
    </location>
</feature>
<dbReference type="EMBL" id="GL376620">
    <property type="status" value="NOT_ANNOTATED_CDS"/>
    <property type="molecule type" value="Genomic_DNA"/>
</dbReference>
<keyword evidence="1" id="KW-0472">Membrane</keyword>
<reference evidence="2" key="3">
    <citation type="submission" date="2015-02" db="UniProtKB">
        <authorList>
            <consortium name="EnsemblProtists"/>
        </authorList>
    </citation>
    <scope>IDENTIFICATION</scope>
    <source>
        <strain evidence="2">DAOM BR144</strain>
    </source>
</reference>
<dbReference type="eggNOG" id="ENOG502QQ12">
    <property type="taxonomic scope" value="Eukaryota"/>
</dbReference>
<dbReference type="AlphaFoldDB" id="K3W857"/>
<feature type="transmembrane region" description="Helical" evidence="1">
    <location>
        <begin position="72"/>
        <end position="97"/>
    </location>
</feature>
<reference evidence="3" key="2">
    <citation type="submission" date="2010-04" db="EMBL/GenBank/DDBJ databases">
        <authorList>
            <person name="Buell R."/>
            <person name="Hamilton J."/>
            <person name="Hostetler J."/>
        </authorList>
    </citation>
    <scope>NUCLEOTIDE SEQUENCE [LARGE SCALE GENOMIC DNA]</scope>
    <source>
        <strain evidence="3">DAOM:BR144</strain>
    </source>
</reference>
<protein>
    <recommendedName>
        <fullName evidence="4">Transmembrane protein</fullName>
    </recommendedName>
</protein>
<keyword evidence="1" id="KW-1133">Transmembrane helix</keyword>